<dbReference type="EMBL" id="KB007917">
    <property type="protein sequence ID" value="ELR20443.1"/>
    <property type="molecule type" value="Genomic_DNA"/>
</dbReference>
<gene>
    <name evidence="3" type="ORF">ACA1_195250</name>
</gene>
<dbReference type="RefSeq" id="XP_004367468.1">
    <property type="nucleotide sequence ID" value="XM_004367411.1"/>
</dbReference>
<feature type="region of interest" description="Disordered" evidence="1">
    <location>
        <begin position="317"/>
        <end position="345"/>
    </location>
</feature>
<dbReference type="OrthoDB" id="338814at2759"/>
<dbReference type="SUPFAM" id="SSF48371">
    <property type="entry name" value="ARM repeat"/>
    <property type="match status" value="1"/>
</dbReference>
<dbReference type="InterPro" id="IPR039717">
    <property type="entry name" value="Hgh1"/>
</dbReference>
<evidence type="ECO:0000259" key="2">
    <source>
        <dbReference type="Pfam" id="PF04063"/>
    </source>
</evidence>
<feature type="domain" description="Protein HGH1 N-terminal" evidence="2">
    <location>
        <begin position="81"/>
        <end position="242"/>
    </location>
</feature>
<reference evidence="3 4" key="1">
    <citation type="journal article" date="2013" name="Genome Biol.">
        <title>Genome of Acanthamoeba castellanii highlights extensive lateral gene transfer and early evolution of tyrosine kinase signaling.</title>
        <authorList>
            <person name="Clarke M."/>
            <person name="Lohan A.J."/>
            <person name="Liu B."/>
            <person name="Lagkouvardos I."/>
            <person name="Roy S."/>
            <person name="Zafar N."/>
            <person name="Bertelli C."/>
            <person name="Schilde C."/>
            <person name="Kianianmomeni A."/>
            <person name="Burglin T.R."/>
            <person name="Frech C."/>
            <person name="Turcotte B."/>
            <person name="Kopec K.O."/>
            <person name="Synnott J.M."/>
            <person name="Choo C."/>
            <person name="Paponov I."/>
            <person name="Finkler A."/>
            <person name="Soon Heng Tan C."/>
            <person name="Hutchins A.P."/>
            <person name="Weinmeier T."/>
            <person name="Rattei T."/>
            <person name="Chu J.S."/>
            <person name="Gimenez G."/>
            <person name="Irimia M."/>
            <person name="Rigden D.J."/>
            <person name="Fitzpatrick D.A."/>
            <person name="Lorenzo-Morales J."/>
            <person name="Bateman A."/>
            <person name="Chiu C.H."/>
            <person name="Tang P."/>
            <person name="Hegemann P."/>
            <person name="Fromm H."/>
            <person name="Raoult D."/>
            <person name="Greub G."/>
            <person name="Miranda-Saavedra D."/>
            <person name="Chen N."/>
            <person name="Nash P."/>
            <person name="Ginger M.L."/>
            <person name="Horn M."/>
            <person name="Schaap P."/>
            <person name="Caler L."/>
            <person name="Loftus B."/>
        </authorList>
    </citation>
    <scope>NUCLEOTIDE SEQUENCE [LARGE SCALE GENOMIC DNA]</scope>
    <source>
        <strain evidence="3 4">Neff</strain>
    </source>
</reference>
<dbReference type="GeneID" id="14921299"/>
<dbReference type="VEuPathDB" id="AmoebaDB:ACA1_195250"/>
<dbReference type="KEGG" id="acan:ACA1_195250"/>
<protein>
    <recommendedName>
        <fullName evidence="2">Protein HGH1 N-terminal domain-containing protein</fullName>
    </recommendedName>
</protein>
<dbReference type="Pfam" id="PF04063">
    <property type="entry name" value="DUF383"/>
    <property type="match status" value="1"/>
</dbReference>
<sequence length="345" mass="39567">MEELGELVGFLVNSKPEVGSSDGREQLKPTPVLPNLCRLLGDLRPIATLAYTCLINLSEDNEYAGMMLQRPRFCVSLVRNLTNEEHQLGELDVLLLNNLTRLEEGSRQLLQVGESLEGFYLEKLVEILVSKRGDERKDPYAWIARVLMNVSQLPEARKILLDEKRDIFKDLLKDIQHRNPIRKRAVLGAIKNCCFEQRKHAWLLAEDKVNILPYLLYPLLGPNKMREEDVESRKLLVEALTLLTGTRRGRDFMRAKKAYPIVRDAHRVEDNEAIGELYFILVDHLMRDEEPLPAAEPIETPSMNQETEAEKKLLADAQHEEEMPEMDVLVSDSEDEDEGEKESVD</sequence>
<organism evidence="3 4">
    <name type="scientific">Acanthamoeba castellanii (strain ATCC 30010 / Neff)</name>
    <dbReference type="NCBI Taxonomy" id="1257118"/>
    <lineage>
        <taxon>Eukaryota</taxon>
        <taxon>Amoebozoa</taxon>
        <taxon>Discosea</taxon>
        <taxon>Longamoebia</taxon>
        <taxon>Centramoebida</taxon>
        <taxon>Acanthamoebidae</taxon>
        <taxon>Acanthamoeba</taxon>
    </lineage>
</organism>
<name>L8H6S9_ACACF</name>
<keyword evidence="4" id="KW-1185">Reference proteome</keyword>
<dbReference type="PANTHER" id="PTHR13387:SF9">
    <property type="entry name" value="PROTEIN HGH1 HOMOLOG"/>
    <property type="match status" value="1"/>
</dbReference>
<dbReference type="InterPro" id="IPR016024">
    <property type="entry name" value="ARM-type_fold"/>
</dbReference>
<dbReference type="PANTHER" id="PTHR13387">
    <property type="entry name" value="PROTEIN HGH1 HOMOLOG"/>
    <property type="match status" value="1"/>
</dbReference>
<dbReference type="InterPro" id="IPR007205">
    <property type="entry name" value="Protein_HGH1_N"/>
</dbReference>
<evidence type="ECO:0000313" key="4">
    <source>
        <dbReference type="Proteomes" id="UP000011083"/>
    </source>
</evidence>
<dbReference type="Proteomes" id="UP000011083">
    <property type="component" value="Unassembled WGS sequence"/>
</dbReference>
<dbReference type="InterPro" id="IPR011989">
    <property type="entry name" value="ARM-like"/>
</dbReference>
<feature type="compositionally biased region" description="Acidic residues" evidence="1">
    <location>
        <begin position="332"/>
        <end position="345"/>
    </location>
</feature>
<dbReference type="OMA" id="MCILLTN"/>
<accession>L8H6S9</accession>
<dbReference type="AlphaFoldDB" id="L8H6S9"/>
<proteinExistence type="predicted"/>
<dbReference type="STRING" id="1257118.L8H6S9"/>
<evidence type="ECO:0000256" key="1">
    <source>
        <dbReference type="SAM" id="MobiDB-lite"/>
    </source>
</evidence>
<dbReference type="Gene3D" id="1.25.10.10">
    <property type="entry name" value="Leucine-rich Repeat Variant"/>
    <property type="match status" value="1"/>
</dbReference>
<evidence type="ECO:0000313" key="3">
    <source>
        <dbReference type="EMBL" id="ELR20443.1"/>
    </source>
</evidence>